<keyword evidence="5 9" id="KW-0812">Transmembrane</keyword>
<keyword evidence="12" id="KW-1185">Reference proteome</keyword>
<dbReference type="RefSeq" id="WP_139676525.1">
    <property type="nucleotide sequence ID" value="NZ_VDMN01000002.1"/>
</dbReference>
<dbReference type="InterPro" id="IPR003362">
    <property type="entry name" value="Bact_transf"/>
</dbReference>
<proteinExistence type="inferred from homology"/>
<organism evidence="11 12">
    <name type="scientific">Aliirhizobium smilacinae</name>
    <dbReference type="NCBI Taxonomy" id="1395944"/>
    <lineage>
        <taxon>Bacteria</taxon>
        <taxon>Pseudomonadati</taxon>
        <taxon>Pseudomonadota</taxon>
        <taxon>Alphaproteobacteria</taxon>
        <taxon>Hyphomicrobiales</taxon>
        <taxon>Rhizobiaceae</taxon>
        <taxon>Aliirhizobium</taxon>
    </lineage>
</organism>
<accession>A0A5C4XJZ1</accession>
<feature type="transmembrane region" description="Helical" evidence="9">
    <location>
        <begin position="97"/>
        <end position="118"/>
    </location>
</feature>
<dbReference type="GO" id="GO:0016780">
    <property type="term" value="F:phosphotransferase activity, for other substituted phosphate groups"/>
    <property type="evidence" value="ECO:0007669"/>
    <property type="project" value="TreeGrafter"/>
</dbReference>
<keyword evidence="3" id="KW-1003">Cell membrane</keyword>
<gene>
    <name evidence="11" type="ORF">FHP24_12515</name>
</gene>
<dbReference type="PANTHER" id="PTHR30576">
    <property type="entry name" value="COLANIC BIOSYNTHESIS UDP-GLUCOSE LIPID CARRIER TRANSFERASE"/>
    <property type="match status" value="1"/>
</dbReference>
<comment type="subcellular location">
    <subcellularLocation>
        <location evidence="1">Cell membrane</location>
    </subcellularLocation>
</comment>
<keyword evidence="8" id="KW-0270">Exopolysaccharide synthesis</keyword>
<evidence type="ECO:0000313" key="12">
    <source>
        <dbReference type="Proteomes" id="UP000311605"/>
    </source>
</evidence>
<sequence length="495" mass="54688">MPFPFLARLSGLSNVTAVSGLGGIPANPVRSATRQIGPAKLNQQQALNIPAALKRRLAWFAVSSLLILADIVAYMASYSLLLPYLSGTSDSVPSERIFALAALAVIGLNMLTGLYPGYRLHEQEHLRRRVTVFTKITLLSTVGTVLLPDGLGAVSSVILFLFLGLFFQPVLHRAARRLCRRLEIWGERAVILGDAGQVSRLMMHFTDRWQYGIQPEASLADAVAFSSDRPAIALVAGGVDAAIADLPALRRKFDEVILLCDTPDLKVSGLQPADAGGEIGIRLARSSGLATPQFARRVRDLAIAMPALLILTPFILVAAAVIYAIDPGPVFFRQAREGLSGKPLRILKLRTMYQDAEKRLETLLRTNPAIRVEWETSFKLKKDPRILPFIGHILRSSSFDELPQLANVISGEMAIVGPRPFPEYHLRAMDGKFREKRRSIAPGLTGLWQVSARSDADIKLQQQLDEFYIDNRSLWFDWHILIRTIPAVCRRNGAY</sequence>
<feature type="transmembrane region" description="Helical" evidence="9">
    <location>
        <begin position="153"/>
        <end position="171"/>
    </location>
</feature>
<protein>
    <submittedName>
        <fullName evidence="11">Exopolysaccharide biosynthesis UDP-galactose-lipid carrier transferase</fullName>
    </submittedName>
</protein>
<evidence type="ECO:0000256" key="2">
    <source>
        <dbReference type="ARBA" id="ARBA00006464"/>
    </source>
</evidence>
<evidence type="ECO:0000256" key="6">
    <source>
        <dbReference type="ARBA" id="ARBA00022989"/>
    </source>
</evidence>
<evidence type="ECO:0000256" key="5">
    <source>
        <dbReference type="ARBA" id="ARBA00022692"/>
    </source>
</evidence>
<evidence type="ECO:0000313" key="11">
    <source>
        <dbReference type="EMBL" id="TNM63617.1"/>
    </source>
</evidence>
<evidence type="ECO:0000256" key="1">
    <source>
        <dbReference type="ARBA" id="ARBA00004236"/>
    </source>
</evidence>
<dbReference type="EMBL" id="VDMN01000002">
    <property type="protein sequence ID" value="TNM63617.1"/>
    <property type="molecule type" value="Genomic_DNA"/>
</dbReference>
<keyword evidence="4 11" id="KW-0808">Transferase</keyword>
<dbReference type="Pfam" id="PF02397">
    <property type="entry name" value="Bac_transf"/>
    <property type="match status" value="1"/>
</dbReference>
<comment type="similarity">
    <text evidence="2">Belongs to the bacterial sugar transferase family.</text>
</comment>
<keyword evidence="6 9" id="KW-1133">Transmembrane helix</keyword>
<feature type="transmembrane region" description="Helical" evidence="9">
    <location>
        <begin position="301"/>
        <end position="325"/>
    </location>
</feature>
<evidence type="ECO:0000256" key="7">
    <source>
        <dbReference type="ARBA" id="ARBA00023136"/>
    </source>
</evidence>
<feature type="transmembrane region" description="Helical" evidence="9">
    <location>
        <begin position="130"/>
        <end position="147"/>
    </location>
</feature>
<evidence type="ECO:0000259" key="10">
    <source>
        <dbReference type="Pfam" id="PF02397"/>
    </source>
</evidence>
<dbReference type="PANTHER" id="PTHR30576:SF4">
    <property type="entry name" value="UNDECAPRENYL-PHOSPHATE GALACTOSE PHOSPHOTRANSFERASE"/>
    <property type="match status" value="1"/>
</dbReference>
<feature type="domain" description="Bacterial sugar transferase" evidence="10">
    <location>
        <begin position="296"/>
        <end position="489"/>
    </location>
</feature>
<comment type="caution">
    <text evidence="11">The sequence shown here is derived from an EMBL/GenBank/DDBJ whole genome shotgun (WGS) entry which is preliminary data.</text>
</comment>
<dbReference type="OrthoDB" id="9808602at2"/>
<dbReference type="Proteomes" id="UP000311605">
    <property type="component" value="Unassembled WGS sequence"/>
</dbReference>
<evidence type="ECO:0000256" key="8">
    <source>
        <dbReference type="ARBA" id="ARBA00023169"/>
    </source>
</evidence>
<dbReference type="GO" id="GO:0000271">
    <property type="term" value="P:polysaccharide biosynthetic process"/>
    <property type="evidence" value="ECO:0007669"/>
    <property type="project" value="UniProtKB-KW"/>
</dbReference>
<keyword evidence="7 9" id="KW-0472">Membrane</keyword>
<reference evidence="11 12" key="1">
    <citation type="submission" date="2019-06" db="EMBL/GenBank/DDBJ databases">
        <title>The draft genome of Rhizobium smilacinae PTYR-5.</title>
        <authorList>
            <person name="Liu L."/>
            <person name="Li L."/>
            <person name="Zhang X."/>
        </authorList>
    </citation>
    <scope>NUCLEOTIDE SEQUENCE [LARGE SCALE GENOMIC DNA]</scope>
    <source>
        <strain evidence="11 12">PTYR-5</strain>
    </source>
</reference>
<evidence type="ECO:0000256" key="4">
    <source>
        <dbReference type="ARBA" id="ARBA00022679"/>
    </source>
</evidence>
<evidence type="ECO:0000256" key="3">
    <source>
        <dbReference type="ARBA" id="ARBA00022475"/>
    </source>
</evidence>
<name>A0A5C4XJZ1_9HYPH</name>
<dbReference type="AlphaFoldDB" id="A0A5C4XJZ1"/>
<dbReference type="GO" id="GO:0005886">
    <property type="term" value="C:plasma membrane"/>
    <property type="evidence" value="ECO:0007669"/>
    <property type="project" value="UniProtKB-SubCell"/>
</dbReference>
<evidence type="ECO:0000256" key="9">
    <source>
        <dbReference type="SAM" id="Phobius"/>
    </source>
</evidence>
<feature type="transmembrane region" description="Helical" evidence="9">
    <location>
        <begin position="57"/>
        <end position="77"/>
    </location>
</feature>